<dbReference type="Pfam" id="PF01558">
    <property type="entry name" value="POR"/>
    <property type="match status" value="1"/>
</dbReference>
<reference evidence="3 4" key="1">
    <citation type="journal article" date="2018" name="Nat. Biotechnol.">
        <title>A standardized bacterial taxonomy based on genome phylogeny substantially revises the tree of life.</title>
        <authorList>
            <person name="Parks D.H."/>
            <person name="Chuvochina M."/>
            <person name="Waite D.W."/>
            <person name="Rinke C."/>
            <person name="Skarshewski A."/>
            <person name="Chaumeil P.A."/>
            <person name="Hugenholtz P."/>
        </authorList>
    </citation>
    <scope>NUCLEOTIDE SEQUENCE [LARGE SCALE GENOMIC DNA]</scope>
    <source>
        <strain evidence="3">UBA8672</strain>
    </source>
</reference>
<comment type="caution">
    <text evidence="3">The sequence shown here is derived from an EMBL/GenBank/DDBJ whole genome shotgun (WGS) entry which is preliminary data.</text>
</comment>
<dbReference type="InterPro" id="IPR002869">
    <property type="entry name" value="Pyrv_flavodox_OxRed_cen"/>
</dbReference>
<dbReference type="SUPFAM" id="SSF53323">
    <property type="entry name" value="Pyruvate-ferredoxin oxidoreductase, PFOR, domain III"/>
    <property type="match status" value="1"/>
</dbReference>
<proteinExistence type="predicted"/>
<dbReference type="PANTHER" id="PTHR43854:SF1">
    <property type="entry name" value="INDOLEPYRUVATE OXIDOREDUCTASE SUBUNIT IORB"/>
    <property type="match status" value="1"/>
</dbReference>
<evidence type="ECO:0000313" key="4">
    <source>
        <dbReference type="Proteomes" id="UP000262325"/>
    </source>
</evidence>
<organism evidence="3 4">
    <name type="scientific">Flexistipes sinusarabici</name>
    <dbReference type="NCBI Taxonomy" id="2352"/>
    <lineage>
        <taxon>Bacteria</taxon>
        <taxon>Pseudomonadati</taxon>
        <taxon>Deferribacterota</taxon>
        <taxon>Deferribacteres</taxon>
        <taxon>Deferribacterales</taxon>
        <taxon>Flexistipitaceae</taxon>
        <taxon>Flexistipes</taxon>
    </lineage>
</organism>
<dbReference type="InterPro" id="IPR019752">
    <property type="entry name" value="Pyrv/ketoisovalerate_OxRed_cat"/>
</dbReference>
<dbReference type="GO" id="GO:0016903">
    <property type="term" value="F:oxidoreductase activity, acting on the aldehyde or oxo group of donors"/>
    <property type="evidence" value="ECO:0007669"/>
    <property type="project" value="InterPro"/>
</dbReference>
<accession>A0A3D5QC78</accession>
<keyword evidence="3" id="KW-0670">Pyruvate</keyword>
<dbReference type="PANTHER" id="PTHR43854">
    <property type="entry name" value="INDOLEPYRUVATE OXIDOREDUCTASE SUBUNIT IORB"/>
    <property type="match status" value="1"/>
</dbReference>
<keyword evidence="1" id="KW-0560">Oxidoreductase</keyword>
<dbReference type="AlphaFoldDB" id="A0A3D5QC78"/>
<dbReference type="Proteomes" id="UP000262325">
    <property type="component" value="Unassembled WGS sequence"/>
</dbReference>
<sequence>MKFDILMVGVGGQGTVLASDIVCDVALSAGYDVKKSEIHGMAQRGGSVVSHVRIGEKIASPVIPVGSVDILVSFERMEFLRYLEYINKNTSLVLNTGMIHPPGTAGGEEEYPEDYVEDNIKKFNNSYMIDAFELAEQALNRKVTSTVVLGKLATLLPFRKKAWEEVISDKVPSKTVEYNLKAFDLGFNA</sequence>
<dbReference type="InterPro" id="IPR052198">
    <property type="entry name" value="IorB_Oxidoreductase"/>
</dbReference>
<dbReference type="Gene3D" id="3.40.920.10">
    <property type="entry name" value="Pyruvate-ferredoxin oxidoreductase, PFOR, domain III"/>
    <property type="match status" value="1"/>
</dbReference>
<name>A0A3D5QC78_FLESI</name>
<evidence type="ECO:0000313" key="3">
    <source>
        <dbReference type="EMBL" id="HCW93437.1"/>
    </source>
</evidence>
<evidence type="ECO:0000259" key="2">
    <source>
        <dbReference type="Pfam" id="PF01558"/>
    </source>
</evidence>
<dbReference type="EMBL" id="DPPF01000146">
    <property type="protein sequence ID" value="HCW93437.1"/>
    <property type="molecule type" value="Genomic_DNA"/>
</dbReference>
<feature type="domain" description="Pyruvate/ketoisovalerate oxidoreductase catalytic" evidence="2">
    <location>
        <begin position="11"/>
        <end position="187"/>
    </location>
</feature>
<evidence type="ECO:0000256" key="1">
    <source>
        <dbReference type="ARBA" id="ARBA00023002"/>
    </source>
</evidence>
<gene>
    <name evidence="3" type="ORF">DHM44_07125</name>
</gene>
<protein>
    <submittedName>
        <fullName evidence="3">Indolepyruvate oxidoreductase subunit beta</fullName>
    </submittedName>
</protein>